<dbReference type="AlphaFoldDB" id="A0A5B6Z4M3"/>
<evidence type="ECO:0000256" key="1">
    <source>
        <dbReference type="SAM" id="SignalP"/>
    </source>
</evidence>
<accession>A0A5B6Z4M3</accession>
<feature type="chain" id="PRO_5022887953" evidence="1">
    <location>
        <begin position="18"/>
        <end position="104"/>
    </location>
</feature>
<gene>
    <name evidence="2" type="ORF">Din_008628</name>
</gene>
<proteinExistence type="predicted"/>
<dbReference type="EMBL" id="GHES01008628">
    <property type="protein sequence ID" value="MPA39187.1"/>
    <property type="molecule type" value="Transcribed_RNA"/>
</dbReference>
<feature type="signal peptide" evidence="1">
    <location>
        <begin position="1"/>
        <end position="17"/>
    </location>
</feature>
<protein>
    <submittedName>
        <fullName evidence="2">Putative scarecrow-like protein 4</fullName>
    </submittedName>
</protein>
<sequence>MNLLLRVKACLSLCAVGEELTSYLCVFADCEPVKSLIRLRGSMSDDGDPRERVVFYFIEDPNNLRDHFGGVHSVIQSFEPLARLQYSKQKILTLSFRNRNRNRS</sequence>
<name>A0A5B6Z4M3_DAVIN</name>
<evidence type="ECO:0000313" key="2">
    <source>
        <dbReference type="EMBL" id="MPA39187.1"/>
    </source>
</evidence>
<organism evidence="2">
    <name type="scientific">Davidia involucrata</name>
    <name type="common">Dove tree</name>
    <dbReference type="NCBI Taxonomy" id="16924"/>
    <lineage>
        <taxon>Eukaryota</taxon>
        <taxon>Viridiplantae</taxon>
        <taxon>Streptophyta</taxon>
        <taxon>Embryophyta</taxon>
        <taxon>Tracheophyta</taxon>
        <taxon>Spermatophyta</taxon>
        <taxon>Magnoliopsida</taxon>
        <taxon>eudicotyledons</taxon>
        <taxon>Gunneridae</taxon>
        <taxon>Pentapetalae</taxon>
        <taxon>asterids</taxon>
        <taxon>Cornales</taxon>
        <taxon>Nyssaceae</taxon>
        <taxon>Davidia</taxon>
    </lineage>
</organism>
<reference evidence="2" key="1">
    <citation type="submission" date="2019-08" db="EMBL/GenBank/DDBJ databases">
        <title>Reference gene set and small RNA set construction with multiple tissues from Davidia involucrata Baill.</title>
        <authorList>
            <person name="Yang H."/>
            <person name="Zhou C."/>
            <person name="Li G."/>
            <person name="Wang J."/>
            <person name="Gao P."/>
            <person name="Wang M."/>
            <person name="Wang R."/>
            <person name="Zhao Y."/>
        </authorList>
    </citation>
    <scope>NUCLEOTIDE SEQUENCE</scope>
    <source>
        <tissue evidence="2">Mixed with DoveR01_LX</tissue>
    </source>
</reference>
<keyword evidence="1" id="KW-0732">Signal</keyword>